<evidence type="ECO:0000313" key="4">
    <source>
        <dbReference type="EMBL" id="QTR04384.1"/>
    </source>
</evidence>
<reference evidence="4" key="2">
    <citation type="submission" date="2021-04" db="EMBL/GenBank/DDBJ databases">
        <title>Saccharothrix algeriensis WGS.</title>
        <authorList>
            <person name="Stuskova K."/>
            <person name="Hakalova E."/>
            <person name="Tebbal A.B."/>
            <person name="Eichmeier A."/>
        </authorList>
    </citation>
    <scope>NUCLEOTIDE SEQUENCE</scope>
    <source>
        <strain evidence="4">NRRL B-24137</strain>
    </source>
</reference>
<protein>
    <recommendedName>
        <fullName evidence="7">DUF5666 domain-containing protein</fullName>
    </recommendedName>
</protein>
<accession>A0A8T8I314</accession>
<dbReference type="AlphaFoldDB" id="A0A8T8I314"/>
<keyword evidence="2" id="KW-0472">Membrane</keyword>
<sequence>MTTETENPTWGEAPPPQAAAPGPRWSGRKTIAAVAVAVGIAAVGGGVIYAAGNSDAARMGVDGPRGYGRGGPGMALIGPGPFGGTAHGRFQNGEITEVGDSSITLKSTDGFTRTYTITDDTAVNGGQGVDDLDEGDTVMLVSDDDGAARTIVEGDVRAGRGQDGNRRQPPGDGQGQPPGGRDDDQGQPPTR</sequence>
<keyword evidence="6" id="KW-1185">Reference proteome</keyword>
<dbReference type="Proteomes" id="UP000671828">
    <property type="component" value="Chromosome"/>
</dbReference>
<reference evidence="3 6" key="1">
    <citation type="submission" date="2021-01" db="EMBL/GenBank/DDBJ databases">
        <title>Sequencing the genomes of 1000 actinobacteria strains.</title>
        <authorList>
            <person name="Klenk H.-P."/>
        </authorList>
    </citation>
    <scope>NUCLEOTIDE SEQUENCE [LARGE SCALE GENOMIC DNA]</scope>
    <source>
        <strain evidence="3 6">DSM 44581</strain>
    </source>
</reference>
<feature type="compositionally biased region" description="Basic and acidic residues" evidence="1">
    <location>
        <begin position="152"/>
        <end position="166"/>
    </location>
</feature>
<dbReference type="Proteomes" id="UP001195724">
    <property type="component" value="Unassembled WGS sequence"/>
</dbReference>
<evidence type="ECO:0000313" key="5">
    <source>
        <dbReference type="Proteomes" id="UP000671828"/>
    </source>
</evidence>
<proteinExistence type="predicted"/>
<evidence type="ECO:0000256" key="2">
    <source>
        <dbReference type="SAM" id="Phobius"/>
    </source>
</evidence>
<organism evidence="4 5">
    <name type="scientific">Saccharothrix algeriensis</name>
    <dbReference type="NCBI Taxonomy" id="173560"/>
    <lineage>
        <taxon>Bacteria</taxon>
        <taxon>Bacillati</taxon>
        <taxon>Actinomycetota</taxon>
        <taxon>Actinomycetes</taxon>
        <taxon>Pseudonocardiales</taxon>
        <taxon>Pseudonocardiaceae</taxon>
        <taxon>Saccharothrix</taxon>
    </lineage>
</organism>
<gene>
    <name evidence="4" type="ORF">J7S33_05630</name>
    <name evidence="3" type="ORF">JOE68_001073</name>
</gene>
<feature type="transmembrane region" description="Helical" evidence="2">
    <location>
        <begin position="31"/>
        <end position="51"/>
    </location>
</feature>
<evidence type="ECO:0000313" key="6">
    <source>
        <dbReference type="Proteomes" id="UP001195724"/>
    </source>
</evidence>
<evidence type="ECO:0000256" key="1">
    <source>
        <dbReference type="SAM" id="MobiDB-lite"/>
    </source>
</evidence>
<dbReference type="EMBL" id="CP072788">
    <property type="protein sequence ID" value="QTR04384.1"/>
    <property type="molecule type" value="Genomic_DNA"/>
</dbReference>
<evidence type="ECO:0008006" key="7">
    <source>
        <dbReference type="Google" id="ProtNLM"/>
    </source>
</evidence>
<keyword evidence="2" id="KW-1133">Transmembrane helix</keyword>
<keyword evidence="2" id="KW-0812">Transmembrane</keyword>
<name>A0A8T8I314_9PSEU</name>
<dbReference type="EMBL" id="JAFBCL010000001">
    <property type="protein sequence ID" value="MBM7810208.1"/>
    <property type="molecule type" value="Genomic_DNA"/>
</dbReference>
<evidence type="ECO:0000313" key="3">
    <source>
        <dbReference type="EMBL" id="MBM7810208.1"/>
    </source>
</evidence>
<feature type="region of interest" description="Disordered" evidence="1">
    <location>
        <begin position="143"/>
        <end position="191"/>
    </location>
</feature>
<feature type="region of interest" description="Disordered" evidence="1">
    <location>
        <begin position="1"/>
        <end position="24"/>
    </location>
</feature>
<dbReference type="RefSeq" id="WP_204841208.1">
    <property type="nucleotide sequence ID" value="NZ_JAFBCL010000001.1"/>
</dbReference>